<dbReference type="GO" id="GO:0006412">
    <property type="term" value="P:translation"/>
    <property type="evidence" value="ECO:0007669"/>
    <property type="project" value="UniProtKB-UniRule"/>
</dbReference>
<dbReference type="AlphaFoldDB" id="A0A1G2NE14"/>
<organism evidence="8 9">
    <name type="scientific">Candidatus Taylorbacteria bacterium RIFCSPLOWO2_01_FULL_45_15b</name>
    <dbReference type="NCBI Taxonomy" id="1802319"/>
    <lineage>
        <taxon>Bacteria</taxon>
        <taxon>Candidatus Tayloriibacteriota</taxon>
    </lineage>
</organism>
<proteinExistence type="inferred from homology"/>
<dbReference type="Proteomes" id="UP000176221">
    <property type="component" value="Unassembled WGS sequence"/>
</dbReference>
<dbReference type="Pfam" id="PF00297">
    <property type="entry name" value="Ribosomal_L3"/>
    <property type="match status" value="1"/>
</dbReference>
<dbReference type="Gene3D" id="3.30.160.810">
    <property type="match status" value="1"/>
</dbReference>
<evidence type="ECO:0000313" key="8">
    <source>
        <dbReference type="EMBL" id="OHA34327.1"/>
    </source>
</evidence>
<feature type="compositionally biased region" description="Gly residues" evidence="7">
    <location>
        <begin position="144"/>
        <end position="153"/>
    </location>
</feature>
<feature type="region of interest" description="Disordered" evidence="7">
    <location>
        <begin position="127"/>
        <end position="153"/>
    </location>
</feature>
<evidence type="ECO:0000256" key="6">
    <source>
        <dbReference type="NCBIfam" id="TIGR03625"/>
    </source>
</evidence>
<dbReference type="PANTHER" id="PTHR11229:SF16">
    <property type="entry name" value="LARGE RIBOSOMAL SUBUNIT PROTEIN UL3C"/>
    <property type="match status" value="1"/>
</dbReference>
<sequence length="206" mass="21700">MKYLLATKEYMTQYFAEDGTLTPATVLKAGPVVITQVKTKEKDGYEAVQVGYKPVAERKLAKAQKGHFKDRGLFGVSREFRPKTKMELPALGETINAGVFAPGDTVAVTATSKGKGFQGVVKRHKFAGGSRTHGQKHSEREPGAIGGGGGRAGGRVAKGIRMAGRMGGERVTVRNLKVLAVDADANVLLISGALPGVPGALVEIRG</sequence>
<dbReference type="GO" id="GO:0019843">
    <property type="term" value="F:rRNA binding"/>
    <property type="evidence" value="ECO:0007669"/>
    <property type="project" value="UniProtKB-KW"/>
</dbReference>
<keyword evidence="3" id="KW-0694">RNA-binding</keyword>
<protein>
    <recommendedName>
        <fullName evidence="6">50S ribosomal protein L3</fullName>
    </recommendedName>
</protein>
<dbReference type="InterPro" id="IPR019927">
    <property type="entry name" value="Ribosomal_uL3_bac/org-type"/>
</dbReference>
<evidence type="ECO:0000256" key="1">
    <source>
        <dbReference type="ARBA" id="ARBA00006540"/>
    </source>
</evidence>
<keyword evidence="2" id="KW-0699">rRNA-binding</keyword>
<keyword evidence="5" id="KW-0687">Ribonucleoprotein</keyword>
<keyword evidence="4 8" id="KW-0689">Ribosomal protein</keyword>
<name>A0A1G2NE14_9BACT</name>
<gene>
    <name evidence="8" type="ORF">A2928_02330</name>
</gene>
<dbReference type="GO" id="GO:0003735">
    <property type="term" value="F:structural constituent of ribosome"/>
    <property type="evidence" value="ECO:0007669"/>
    <property type="project" value="UniProtKB-UniRule"/>
</dbReference>
<accession>A0A1G2NE14</accession>
<dbReference type="InterPro" id="IPR009000">
    <property type="entry name" value="Transl_B-barrel_sf"/>
</dbReference>
<evidence type="ECO:0000313" key="9">
    <source>
        <dbReference type="Proteomes" id="UP000176221"/>
    </source>
</evidence>
<dbReference type="NCBIfam" id="TIGR03625">
    <property type="entry name" value="L3_bact"/>
    <property type="match status" value="1"/>
</dbReference>
<dbReference type="GO" id="GO:0022625">
    <property type="term" value="C:cytosolic large ribosomal subunit"/>
    <property type="evidence" value="ECO:0007669"/>
    <property type="project" value="TreeGrafter"/>
</dbReference>
<evidence type="ECO:0000256" key="5">
    <source>
        <dbReference type="ARBA" id="ARBA00023274"/>
    </source>
</evidence>
<dbReference type="PANTHER" id="PTHR11229">
    <property type="entry name" value="50S RIBOSOMAL PROTEIN L3"/>
    <property type="match status" value="1"/>
</dbReference>
<dbReference type="InterPro" id="IPR000597">
    <property type="entry name" value="Ribosomal_uL3"/>
</dbReference>
<evidence type="ECO:0000256" key="2">
    <source>
        <dbReference type="ARBA" id="ARBA00022730"/>
    </source>
</evidence>
<evidence type="ECO:0000256" key="3">
    <source>
        <dbReference type="ARBA" id="ARBA00022884"/>
    </source>
</evidence>
<reference evidence="8 9" key="1">
    <citation type="journal article" date="2016" name="Nat. Commun.">
        <title>Thousands of microbial genomes shed light on interconnected biogeochemical processes in an aquifer system.</title>
        <authorList>
            <person name="Anantharaman K."/>
            <person name="Brown C.T."/>
            <person name="Hug L.A."/>
            <person name="Sharon I."/>
            <person name="Castelle C.J."/>
            <person name="Probst A.J."/>
            <person name="Thomas B.C."/>
            <person name="Singh A."/>
            <person name="Wilkins M.J."/>
            <person name="Karaoz U."/>
            <person name="Brodie E.L."/>
            <person name="Williams K.H."/>
            <person name="Hubbard S.S."/>
            <person name="Banfield J.F."/>
        </authorList>
    </citation>
    <scope>NUCLEOTIDE SEQUENCE [LARGE SCALE GENOMIC DNA]</scope>
</reference>
<dbReference type="SUPFAM" id="SSF50447">
    <property type="entry name" value="Translation proteins"/>
    <property type="match status" value="1"/>
</dbReference>
<dbReference type="Gene3D" id="2.40.30.10">
    <property type="entry name" value="Translation factors"/>
    <property type="match status" value="1"/>
</dbReference>
<comment type="similarity">
    <text evidence="1">Belongs to the universal ribosomal protein uL3 family.</text>
</comment>
<evidence type="ECO:0000256" key="7">
    <source>
        <dbReference type="SAM" id="MobiDB-lite"/>
    </source>
</evidence>
<comment type="caution">
    <text evidence="8">The sequence shown here is derived from an EMBL/GenBank/DDBJ whole genome shotgun (WGS) entry which is preliminary data.</text>
</comment>
<dbReference type="EMBL" id="MHRX01000012">
    <property type="protein sequence ID" value="OHA34327.1"/>
    <property type="molecule type" value="Genomic_DNA"/>
</dbReference>
<dbReference type="STRING" id="1802319.A2928_02330"/>
<dbReference type="FunFam" id="2.40.30.10:FF:000004">
    <property type="entry name" value="50S ribosomal protein L3"/>
    <property type="match status" value="1"/>
</dbReference>
<evidence type="ECO:0000256" key="4">
    <source>
        <dbReference type="ARBA" id="ARBA00022980"/>
    </source>
</evidence>